<evidence type="ECO:0000256" key="11">
    <source>
        <dbReference type="SAM" id="Phobius"/>
    </source>
</evidence>
<feature type="domain" description="Histidine kinase/HSP90-like ATPase" evidence="12">
    <location>
        <begin position="441"/>
        <end position="544"/>
    </location>
</feature>
<dbReference type="AlphaFoldDB" id="A0A386H196"/>
<proteinExistence type="predicted"/>
<evidence type="ECO:0000313" key="13">
    <source>
        <dbReference type="EMBL" id="AYD39471.1"/>
    </source>
</evidence>
<accession>A0A386H196</accession>
<feature type="transmembrane region" description="Helical" evidence="11">
    <location>
        <begin position="40"/>
        <end position="58"/>
    </location>
</feature>
<reference evidence="13 14" key="1">
    <citation type="journal article" date="2019" name="Int. J. Syst. Evol. Microbiol.">
        <title>Clostridium fermenticellae sp. nov., isolated from the mud in a fermentation cellar for the production of the Chinese liquor, baijiu.</title>
        <authorList>
            <person name="Xu P.X."/>
            <person name="Chai L.J."/>
            <person name="Qiu T."/>
            <person name="Zhang X.J."/>
            <person name="Lu Z.M."/>
            <person name="Xiao C."/>
            <person name="Wang S.T."/>
            <person name="Shen C.H."/>
            <person name="Shi J.S."/>
            <person name="Xu Z.H."/>
        </authorList>
    </citation>
    <scope>NUCLEOTIDE SEQUENCE [LARGE SCALE GENOMIC DNA]</scope>
    <source>
        <strain evidence="13 14">JN500901</strain>
    </source>
</reference>
<dbReference type="Pfam" id="PF06580">
    <property type="entry name" value="His_kinase"/>
    <property type="match status" value="1"/>
</dbReference>
<dbReference type="GO" id="GO:0005886">
    <property type="term" value="C:plasma membrane"/>
    <property type="evidence" value="ECO:0007669"/>
    <property type="project" value="UniProtKB-SubCell"/>
</dbReference>
<dbReference type="KEGG" id="cfer:D4Z93_02525"/>
<evidence type="ECO:0000256" key="1">
    <source>
        <dbReference type="ARBA" id="ARBA00004651"/>
    </source>
</evidence>
<evidence type="ECO:0000313" key="14">
    <source>
        <dbReference type="Proteomes" id="UP000266301"/>
    </source>
</evidence>
<keyword evidence="14" id="KW-1185">Reference proteome</keyword>
<protein>
    <submittedName>
        <fullName evidence="13">Histidine kinase</fullName>
    </submittedName>
</protein>
<keyword evidence="8 11" id="KW-1133">Transmembrane helix</keyword>
<name>A0A386H196_9CLOT</name>
<dbReference type="Pfam" id="PF02518">
    <property type="entry name" value="HATPase_c"/>
    <property type="match status" value="1"/>
</dbReference>
<dbReference type="InterPro" id="IPR010559">
    <property type="entry name" value="Sig_transdc_His_kin_internal"/>
</dbReference>
<keyword evidence="3" id="KW-0808">Transferase</keyword>
<keyword evidence="10 11" id="KW-0472">Membrane</keyword>
<feature type="transmembrane region" description="Helical" evidence="11">
    <location>
        <begin position="166"/>
        <end position="186"/>
    </location>
</feature>
<evidence type="ECO:0000256" key="6">
    <source>
        <dbReference type="ARBA" id="ARBA00022777"/>
    </source>
</evidence>
<evidence type="ECO:0000256" key="2">
    <source>
        <dbReference type="ARBA" id="ARBA00022475"/>
    </source>
</evidence>
<dbReference type="Pfam" id="PF07694">
    <property type="entry name" value="5TM-5TMR_LYT"/>
    <property type="match status" value="1"/>
</dbReference>
<dbReference type="InterPro" id="IPR050640">
    <property type="entry name" value="Bact_2-comp_sensor_kinase"/>
</dbReference>
<dbReference type="PANTHER" id="PTHR34220:SF7">
    <property type="entry name" value="SENSOR HISTIDINE KINASE YPDA"/>
    <property type="match status" value="1"/>
</dbReference>
<evidence type="ECO:0000256" key="9">
    <source>
        <dbReference type="ARBA" id="ARBA00023012"/>
    </source>
</evidence>
<feature type="transmembrane region" description="Helical" evidence="11">
    <location>
        <begin position="132"/>
        <end position="154"/>
    </location>
</feature>
<dbReference type="Gene3D" id="3.30.565.10">
    <property type="entry name" value="Histidine kinase-like ATPase, C-terminal domain"/>
    <property type="match status" value="1"/>
</dbReference>
<dbReference type="Proteomes" id="UP000266301">
    <property type="component" value="Chromosome"/>
</dbReference>
<dbReference type="Gene3D" id="1.10.1760.20">
    <property type="match status" value="1"/>
</dbReference>
<dbReference type="OrthoDB" id="9809348at2"/>
<dbReference type="RefSeq" id="WP_119970180.1">
    <property type="nucleotide sequence ID" value="NZ_CP032416.1"/>
</dbReference>
<dbReference type="EMBL" id="CP032416">
    <property type="protein sequence ID" value="AYD39471.1"/>
    <property type="molecule type" value="Genomic_DNA"/>
</dbReference>
<dbReference type="InterPro" id="IPR011620">
    <property type="entry name" value="Sig_transdc_His_kinase_LytS_TM"/>
</dbReference>
<evidence type="ECO:0000256" key="10">
    <source>
        <dbReference type="ARBA" id="ARBA00023136"/>
    </source>
</evidence>
<dbReference type="GO" id="GO:0000155">
    <property type="term" value="F:phosphorelay sensor kinase activity"/>
    <property type="evidence" value="ECO:0007669"/>
    <property type="project" value="InterPro"/>
</dbReference>
<evidence type="ECO:0000256" key="4">
    <source>
        <dbReference type="ARBA" id="ARBA00022692"/>
    </source>
</evidence>
<keyword evidence="5" id="KW-0547">Nucleotide-binding</keyword>
<dbReference type="SUPFAM" id="SSF55874">
    <property type="entry name" value="ATPase domain of HSP90 chaperone/DNA topoisomerase II/histidine kinase"/>
    <property type="match status" value="1"/>
</dbReference>
<evidence type="ECO:0000259" key="12">
    <source>
        <dbReference type="SMART" id="SM00387"/>
    </source>
</evidence>
<keyword evidence="4 11" id="KW-0812">Transmembrane</keyword>
<feature type="transmembrane region" description="Helical" evidence="11">
    <location>
        <begin position="97"/>
        <end position="120"/>
    </location>
</feature>
<evidence type="ECO:0000256" key="8">
    <source>
        <dbReference type="ARBA" id="ARBA00022989"/>
    </source>
</evidence>
<dbReference type="InterPro" id="IPR036890">
    <property type="entry name" value="HATPase_C_sf"/>
</dbReference>
<feature type="transmembrane region" description="Helical" evidence="11">
    <location>
        <begin position="70"/>
        <end position="91"/>
    </location>
</feature>
<dbReference type="PANTHER" id="PTHR34220">
    <property type="entry name" value="SENSOR HISTIDINE KINASE YPDA"/>
    <property type="match status" value="1"/>
</dbReference>
<keyword evidence="2" id="KW-1003">Cell membrane</keyword>
<dbReference type="InterPro" id="IPR003594">
    <property type="entry name" value="HATPase_dom"/>
</dbReference>
<feature type="transmembrane region" description="Helical" evidence="11">
    <location>
        <begin position="285"/>
        <end position="306"/>
    </location>
</feature>
<dbReference type="SMART" id="SM00387">
    <property type="entry name" value="HATPase_c"/>
    <property type="match status" value="1"/>
</dbReference>
<comment type="subcellular location">
    <subcellularLocation>
        <location evidence="1">Cell membrane</location>
        <topology evidence="1">Multi-pass membrane protein</topology>
    </subcellularLocation>
</comment>
<keyword evidence="6 13" id="KW-0418">Kinase</keyword>
<evidence type="ECO:0000256" key="5">
    <source>
        <dbReference type="ARBA" id="ARBA00022741"/>
    </source>
</evidence>
<gene>
    <name evidence="13" type="ORF">D4Z93_02525</name>
</gene>
<keyword evidence="7" id="KW-0067">ATP-binding</keyword>
<organism evidence="13 14">
    <name type="scientific">Clostridium fermenticellae</name>
    <dbReference type="NCBI Taxonomy" id="2068654"/>
    <lineage>
        <taxon>Bacteria</taxon>
        <taxon>Bacillati</taxon>
        <taxon>Bacillota</taxon>
        <taxon>Clostridia</taxon>
        <taxon>Eubacteriales</taxon>
        <taxon>Clostridiaceae</taxon>
        <taxon>Clostridium</taxon>
    </lineage>
</organism>
<keyword evidence="9" id="KW-0902">Two-component regulatory system</keyword>
<sequence length="547" mass="61123">MLYIQLLERMALIALAAYIYNQSHIFKNLIKDRLEISDKIIMVVFFSLLAIIGTYTGVSLEPYAIANTRPIGAIVAGYVGGPIIGIIVGTIAGIHRYFMGGFTGLACGIATIVEGIVGSLARKYSKEGTFSVKSGFIGAVIAECLQMIILLVVARPLVDTIRLVKIIAFPMIIINSLGVVLFINIIQNARNEYDRIGAIQAQKALNIAKRTIVHMRKGLNMDTAKDAAEIIYEISNINGVFIADKSKLLTYCGQKLDKDKLSSLLDDYYKHPSYTILKLEYNKKMLYFVCAPLFISGVNFGGVLGLEVKSKANIDVYFWQFVKELSDLLSMQIELYNLNKLAEEASTAEFRALRAQIQPHFLFNALNTIASFCRTDPLEAKRLIIDLSNYFRQTLNREEDFVPLRDEIDFINSYLSLEKARFGERLKLSIDIPEDMLDLKMPVFILQPIIENSIKHGILPKPMGGSVTVMALYNEDHEVEFSVEDTGVGMNNERLNQIKCSSPGIGLKNVNERLRLLYGENNMLKIETVLNKGTKVSFLIPKGGKIS</sequence>
<evidence type="ECO:0000256" key="3">
    <source>
        <dbReference type="ARBA" id="ARBA00022679"/>
    </source>
</evidence>
<evidence type="ECO:0000256" key="7">
    <source>
        <dbReference type="ARBA" id="ARBA00022840"/>
    </source>
</evidence>
<dbReference type="GO" id="GO:0005524">
    <property type="term" value="F:ATP binding"/>
    <property type="evidence" value="ECO:0007669"/>
    <property type="project" value="UniProtKB-KW"/>
</dbReference>
<dbReference type="GO" id="GO:0071555">
    <property type="term" value="P:cell wall organization"/>
    <property type="evidence" value="ECO:0007669"/>
    <property type="project" value="InterPro"/>
</dbReference>